<evidence type="ECO:0000313" key="3">
    <source>
        <dbReference type="Proteomes" id="UP000736384"/>
    </source>
</evidence>
<keyword evidence="1" id="KW-0812">Transmembrane</keyword>
<organism evidence="2 3">
    <name type="scientific">Azotobacter chroococcum</name>
    <dbReference type="NCBI Taxonomy" id="353"/>
    <lineage>
        <taxon>Bacteria</taxon>
        <taxon>Pseudomonadati</taxon>
        <taxon>Pseudomonadota</taxon>
        <taxon>Gammaproteobacteria</taxon>
        <taxon>Pseudomonadales</taxon>
        <taxon>Pseudomonadaceae</taxon>
        <taxon>Azotobacter</taxon>
    </lineage>
</organism>
<protein>
    <submittedName>
        <fullName evidence="2">DUF2946 domain-containing protein</fullName>
    </submittedName>
</protein>
<gene>
    <name evidence="2" type="ORF">HA520_16630</name>
</gene>
<keyword evidence="1" id="KW-0472">Membrane</keyword>
<comment type="caution">
    <text evidence="2">The sequence shown here is derived from an EMBL/GenBank/DDBJ whole genome shotgun (WGS) entry which is preliminary data.</text>
</comment>
<dbReference type="AlphaFoldDB" id="A0AA43Z8N0"/>
<evidence type="ECO:0000256" key="1">
    <source>
        <dbReference type="SAM" id="Phobius"/>
    </source>
</evidence>
<evidence type="ECO:0000313" key="2">
    <source>
        <dbReference type="EMBL" id="NHN78881.1"/>
    </source>
</evidence>
<dbReference type="EMBL" id="JAAPAP010000014">
    <property type="protein sequence ID" value="NHN78881.1"/>
    <property type="molecule type" value="Genomic_DNA"/>
</dbReference>
<keyword evidence="1" id="KW-1133">Transmembrane helix</keyword>
<reference evidence="2" key="1">
    <citation type="submission" date="2020-03" db="EMBL/GenBank/DDBJ databases">
        <title>Genome assembly of Azotobacter chroococcum W5.</title>
        <authorList>
            <person name="Kannepalli A."/>
        </authorList>
    </citation>
    <scope>NUCLEOTIDE SEQUENCE</scope>
    <source>
        <strain evidence="2">W5</strain>
    </source>
</reference>
<accession>A0AA43Z8N0</accession>
<sequence>MTLVRAHRPLIAWMLFFGILLGALHCSFGHGQMVGFMLAGVDGSCAGAEHSGSMSHGDSEDSADMPAFFNCPLCSFLALVDLALLFVLGDWLRPLPVWRRSLARRGKTPPRQHWPPANPRAP</sequence>
<dbReference type="InterPro" id="IPR021333">
    <property type="entry name" value="DUF2946"/>
</dbReference>
<name>A0AA43Z8N0_9GAMM</name>
<feature type="transmembrane region" description="Helical" evidence="1">
    <location>
        <begin position="67"/>
        <end position="92"/>
    </location>
</feature>
<dbReference type="Proteomes" id="UP000736384">
    <property type="component" value="Unassembled WGS sequence"/>
</dbReference>
<dbReference type="Pfam" id="PF11162">
    <property type="entry name" value="DUF2946"/>
    <property type="match status" value="1"/>
</dbReference>
<proteinExistence type="predicted"/>
<dbReference type="RefSeq" id="WP_165893477.1">
    <property type="nucleotide sequence ID" value="NZ_JAAPAP010000014.1"/>
</dbReference>